<dbReference type="Proteomes" id="UP000562395">
    <property type="component" value="Unassembled WGS sequence"/>
</dbReference>
<evidence type="ECO:0000313" key="3">
    <source>
        <dbReference type="Proteomes" id="UP000562395"/>
    </source>
</evidence>
<dbReference type="RefSeq" id="WP_183614557.1">
    <property type="nucleotide sequence ID" value="NZ_JACICY010000009.1"/>
</dbReference>
<dbReference type="SUPFAM" id="SSF81324">
    <property type="entry name" value="Voltage-gated potassium channels"/>
    <property type="match status" value="1"/>
</dbReference>
<dbReference type="Gene3D" id="1.10.287.70">
    <property type="match status" value="1"/>
</dbReference>
<organism evidence="2 3">
    <name type="scientific">Novosphingobium hassiacum</name>
    <dbReference type="NCBI Taxonomy" id="173676"/>
    <lineage>
        <taxon>Bacteria</taxon>
        <taxon>Pseudomonadati</taxon>
        <taxon>Pseudomonadota</taxon>
        <taxon>Alphaproteobacteria</taxon>
        <taxon>Sphingomonadales</taxon>
        <taxon>Sphingomonadaceae</taxon>
        <taxon>Novosphingobium</taxon>
    </lineage>
</organism>
<protein>
    <submittedName>
        <fullName evidence="2">Ca2+/Na+ antiporter</fullName>
    </submittedName>
</protein>
<evidence type="ECO:0000256" key="1">
    <source>
        <dbReference type="SAM" id="Phobius"/>
    </source>
</evidence>
<feature type="transmembrane region" description="Helical" evidence="1">
    <location>
        <begin position="90"/>
        <end position="115"/>
    </location>
</feature>
<name>A0A7W5ZY16_9SPHN</name>
<gene>
    <name evidence="2" type="ORF">GGQ88_003365</name>
</gene>
<evidence type="ECO:0000313" key="2">
    <source>
        <dbReference type="EMBL" id="MBB3862071.1"/>
    </source>
</evidence>
<sequence length="224" mass="23878">MAARSEMTWLGSGDAGLSFILAIQIGIIFIVAPLAATQSTSVQLTEMLRLGLAATTIFIVARNLVVRIAIAISYLATLLVSLHWQLGETAAAFVLSKIIATLVFDSIVAVVVAYAAFAPGKVTIHRILGAVIFYLYVALIFASLYRLMAVTIHPSFKGLPGGQREQFSELLYFSLSALTTGASDIVAQHPFVRSLAALESVIGQLYPATLLARLVTLHASDSQA</sequence>
<dbReference type="AlphaFoldDB" id="A0A7W5ZY16"/>
<reference evidence="2 3" key="1">
    <citation type="submission" date="2020-08" db="EMBL/GenBank/DDBJ databases">
        <title>Genomic Encyclopedia of Type Strains, Phase IV (KMG-IV): sequencing the most valuable type-strain genomes for metagenomic binning, comparative biology and taxonomic classification.</title>
        <authorList>
            <person name="Goeker M."/>
        </authorList>
    </citation>
    <scope>NUCLEOTIDE SEQUENCE [LARGE SCALE GENOMIC DNA]</scope>
    <source>
        <strain evidence="2 3">DSM 14552</strain>
    </source>
</reference>
<keyword evidence="1" id="KW-0472">Membrane</keyword>
<keyword evidence="1" id="KW-1133">Transmembrane helix</keyword>
<dbReference type="EMBL" id="JACICY010000009">
    <property type="protein sequence ID" value="MBB3862071.1"/>
    <property type="molecule type" value="Genomic_DNA"/>
</dbReference>
<accession>A0A7W5ZY16</accession>
<keyword evidence="3" id="KW-1185">Reference proteome</keyword>
<proteinExistence type="predicted"/>
<comment type="caution">
    <text evidence="2">The sequence shown here is derived from an EMBL/GenBank/DDBJ whole genome shotgun (WGS) entry which is preliminary data.</text>
</comment>
<keyword evidence="1" id="KW-0812">Transmembrane</keyword>
<feature type="transmembrane region" description="Helical" evidence="1">
    <location>
        <begin position="127"/>
        <end position="148"/>
    </location>
</feature>
<feature type="transmembrane region" description="Helical" evidence="1">
    <location>
        <begin position="15"/>
        <end position="36"/>
    </location>
</feature>